<dbReference type="PROSITE" id="PS50240">
    <property type="entry name" value="TRYPSIN_DOM"/>
    <property type="match status" value="1"/>
</dbReference>
<dbReference type="InterPro" id="IPR001254">
    <property type="entry name" value="Trypsin_dom"/>
</dbReference>
<evidence type="ECO:0000259" key="4">
    <source>
        <dbReference type="PROSITE" id="PS50240"/>
    </source>
</evidence>
<dbReference type="InterPro" id="IPR033116">
    <property type="entry name" value="TRYPSIN_SER"/>
</dbReference>
<dbReference type="AlphaFoldDB" id="A0A9N8KRD8"/>
<evidence type="ECO:0000256" key="3">
    <source>
        <dbReference type="SAM" id="SignalP"/>
    </source>
</evidence>
<dbReference type="OrthoDB" id="5565075at2759"/>
<dbReference type="Proteomes" id="UP001154114">
    <property type="component" value="Chromosome 7"/>
</dbReference>
<dbReference type="SMART" id="SM00020">
    <property type="entry name" value="Tryp_SPc"/>
    <property type="match status" value="1"/>
</dbReference>
<evidence type="ECO:0000313" key="6">
    <source>
        <dbReference type="Proteomes" id="UP001154114"/>
    </source>
</evidence>
<feature type="chain" id="PRO_5040228644" description="Peptidase S1 domain-containing protein" evidence="3">
    <location>
        <begin position="17"/>
        <end position="262"/>
    </location>
</feature>
<keyword evidence="1" id="KW-1015">Disulfide bond</keyword>
<dbReference type="InterPro" id="IPR018114">
    <property type="entry name" value="TRYPSIN_HIS"/>
</dbReference>
<dbReference type="PANTHER" id="PTHR24252:SF7">
    <property type="entry name" value="HYALIN"/>
    <property type="match status" value="1"/>
</dbReference>
<dbReference type="InterPro" id="IPR001314">
    <property type="entry name" value="Peptidase_S1A"/>
</dbReference>
<dbReference type="PANTHER" id="PTHR24252">
    <property type="entry name" value="ACROSIN-RELATED"/>
    <property type="match status" value="1"/>
</dbReference>
<sequence length="262" mass="27792">MKFALALLALAAVTSARNIDLEDVIDLEDITAYDYLAKIGQPLLEKIRKAEEEGVQSRIVGGSPAPLGQYPHQAGLLASFSQGQGVCGGSLLNYRRVLTAAHCWFDGRNQATSVTVVLGSIFLFTGGTRQTTSDVVMHGSWNPNLIRNDIAIIIMPHFIVFNNNIAPIALPSGSELNENFAGNTAIASGFGLTSDGGSISNLQSLNHVQVEVITNNVCRNSFPAIIQSSNICISGANGRSTCNGDSGGPLIVTRNNRPILKV</sequence>
<dbReference type="GO" id="GO:0006508">
    <property type="term" value="P:proteolysis"/>
    <property type="evidence" value="ECO:0007669"/>
    <property type="project" value="UniProtKB-KW"/>
</dbReference>
<feature type="domain" description="Peptidase S1" evidence="4">
    <location>
        <begin position="59"/>
        <end position="262"/>
    </location>
</feature>
<keyword evidence="3" id="KW-0732">Signal</keyword>
<dbReference type="Pfam" id="PF00089">
    <property type="entry name" value="Trypsin"/>
    <property type="match status" value="1"/>
</dbReference>
<keyword evidence="2" id="KW-0378">Hydrolase</keyword>
<dbReference type="CDD" id="cd00190">
    <property type="entry name" value="Tryp_SPc"/>
    <property type="match status" value="1"/>
</dbReference>
<protein>
    <recommendedName>
        <fullName evidence="4">Peptidase S1 domain-containing protein</fullName>
    </recommendedName>
</protein>
<organism evidence="5 6">
    <name type="scientific">Chrysodeixis includens</name>
    <name type="common">Soybean looper</name>
    <name type="synonym">Pseudoplusia includens</name>
    <dbReference type="NCBI Taxonomy" id="689277"/>
    <lineage>
        <taxon>Eukaryota</taxon>
        <taxon>Metazoa</taxon>
        <taxon>Ecdysozoa</taxon>
        <taxon>Arthropoda</taxon>
        <taxon>Hexapoda</taxon>
        <taxon>Insecta</taxon>
        <taxon>Pterygota</taxon>
        <taxon>Neoptera</taxon>
        <taxon>Endopterygota</taxon>
        <taxon>Lepidoptera</taxon>
        <taxon>Glossata</taxon>
        <taxon>Ditrysia</taxon>
        <taxon>Noctuoidea</taxon>
        <taxon>Noctuidae</taxon>
        <taxon>Plusiinae</taxon>
        <taxon>Chrysodeixis</taxon>
    </lineage>
</organism>
<proteinExistence type="predicted"/>
<dbReference type="PROSITE" id="PS00134">
    <property type="entry name" value="TRYPSIN_HIS"/>
    <property type="match status" value="1"/>
</dbReference>
<keyword evidence="2" id="KW-0720">Serine protease</keyword>
<evidence type="ECO:0000313" key="5">
    <source>
        <dbReference type="EMBL" id="CAD0197832.1"/>
    </source>
</evidence>
<dbReference type="Gene3D" id="2.40.10.10">
    <property type="entry name" value="Trypsin-like serine proteases"/>
    <property type="match status" value="1"/>
</dbReference>
<dbReference type="InterPro" id="IPR043504">
    <property type="entry name" value="Peptidase_S1_PA_chymotrypsin"/>
</dbReference>
<gene>
    <name evidence="5" type="ORF">CINC_LOCUS12108</name>
</gene>
<dbReference type="EMBL" id="LR824010">
    <property type="protein sequence ID" value="CAD0197832.1"/>
    <property type="molecule type" value="Genomic_DNA"/>
</dbReference>
<evidence type="ECO:0000256" key="2">
    <source>
        <dbReference type="RuleBase" id="RU363034"/>
    </source>
</evidence>
<keyword evidence="6" id="KW-1185">Reference proteome</keyword>
<reference evidence="5" key="1">
    <citation type="submission" date="2021-12" db="EMBL/GenBank/DDBJ databases">
        <authorList>
            <person name="King R."/>
        </authorList>
    </citation>
    <scope>NUCLEOTIDE SEQUENCE</scope>
</reference>
<dbReference type="SUPFAM" id="SSF50494">
    <property type="entry name" value="Trypsin-like serine proteases"/>
    <property type="match status" value="1"/>
</dbReference>
<name>A0A9N8KRD8_CHRIL</name>
<feature type="signal peptide" evidence="3">
    <location>
        <begin position="1"/>
        <end position="16"/>
    </location>
</feature>
<accession>A0A9N8KRD8</accession>
<dbReference type="GO" id="GO:0004252">
    <property type="term" value="F:serine-type endopeptidase activity"/>
    <property type="evidence" value="ECO:0007669"/>
    <property type="project" value="InterPro"/>
</dbReference>
<dbReference type="PRINTS" id="PR00722">
    <property type="entry name" value="CHYMOTRYPSIN"/>
</dbReference>
<dbReference type="PROSITE" id="PS00135">
    <property type="entry name" value="TRYPSIN_SER"/>
    <property type="match status" value="1"/>
</dbReference>
<keyword evidence="2" id="KW-0645">Protease</keyword>
<dbReference type="InterPro" id="IPR009003">
    <property type="entry name" value="Peptidase_S1_PA"/>
</dbReference>
<evidence type="ECO:0000256" key="1">
    <source>
        <dbReference type="ARBA" id="ARBA00023157"/>
    </source>
</evidence>